<evidence type="ECO:0000313" key="2">
    <source>
        <dbReference type="EMBL" id="KAF3327580.1"/>
    </source>
</evidence>
<dbReference type="PANTHER" id="PTHR35318:SF2">
    <property type="entry name" value="OS08G0138900 PROTEIN"/>
    <property type="match status" value="1"/>
</dbReference>
<organism evidence="2 3">
    <name type="scientific">Carex littledalei</name>
    <dbReference type="NCBI Taxonomy" id="544730"/>
    <lineage>
        <taxon>Eukaryota</taxon>
        <taxon>Viridiplantae</taxon>
        <taxon>Streptophyta</taxon>
        <taxon>Embryophyta</taxon>
        <taxon>Tracheophyta</taxon>
        <taxon>Spermatophyta</taxon>
        <taxon>Magnoliopsida</taxon>
        <taxon>Liliopsida</taxon>
        <taxon>Poales</taxon>
        <taxon>Cyperaceae</taxon>
        <taxon>Cyperoideae</taxon>
        <taxon>Cariceae</taxon>
        <taxon>Carex</taxon>
        <taxon>Carex subgen. Euthyceras</taxon>
    </lineage>
</organism>
<proteinExistence type="predicted"/>
<dbReference type="OrthoDB" id="1917265at2759"/>
<evidence type="ECO:0000256" key="1">
    <source>
        <dbReference type="SAM" id="MobiDB-lite"/>
    </source>
</evidence>
<protein>
    <submittedName>
        <fullName evidence="2">Uncharacterized protein</fullName>
    </submittedName>
</protein>
<accession>A0A833QJ45</accession>
<dbReference type="PANTHER" id="PTHR35318">
    <property type="entry name" value="BNAA10G08410D PROTEIN"/>
    <property type="match status" value="1"/>
</dbReference>
<sequence length="115" mass="12694">MRIFEMVQCGCRAAQPEDVSLATRPVQEVPSSGTGRYRGKRHRRVGPGKMSSGHWRPSLGDILEDADHQARKCGSAARNSAKPTGRGVPQSRTEDFREMEVPTTMSAYTPTAFLF</sequence>
<name>A0A833QJ45_9POAL</name>
<gene>
    <name evidence="2" type="ORF">FCM35_KLT07698</name>
</gene>
<feature type="region of interest" description="Disordered" evidence="1">
    <location>
        <begin position="22"/>
        <end position="103"/>
    </location>
</feature>
<feature type="compositionally biased region" description="Basic residues" evidence="1">
    <location>
        <begin position="37"/>
        <end position="46"/>
    </location>
</feature>
<evidence type="ECO:0000313" key="3">
    <source>
        <dbReference type="Proteomes" id="UP000623129"/>
    </source>
</evidence>
<dbReference type="Proteomes" id="UP000623129">
    <property type="component" value="Unassembled WGS sequence"/>
</dbReference>
<reference evidence="2" key="1">
    <citation type="submission" date="2020-01" db="EMBL/GenBank/DDBJ databases">
        <title>Genome sequence of Kobresia littledalei, the first chromosome-level genome in the family Cyperaceae.</title>
        <authorList>
            <person name="Qu G."/>
        </authorList>
    </citation>
    <scope>NUCLEOTIDE SEQUENCE</scope>
    <source>
        <strain evidence="2">C.B.Clarke</strain>
        <tissue evidence="2">Leaf</tissue>
    </source>
</reference>
<dbReference type="EMBL" id="SWLB01000017">
    <property type="protein sequence ID" value="KAF3327580.1"/>
    <property type="molecule type" value="Genomic_DNA"/>
</dbReference>
<dbReference type="AlphaFoldDB" id="A0A833QJ45"/>
<keyword evidence="3" id="KW-1185">Reference proteome</keyword>
<comment type="caution">
    <text evidence="2">The sequence shown here is derived from an EMBL/GenBank/DDBJ whole genome shotgun (WGS) entry which is preliminary data.</text>
</comment>